<evidence type="ECO:0000256" key="3">
    <source>
        <dbReference type="ARBA" id="ARBA00022553"/>
    </source>
</evidence>
<evidence type="ECO:0000313" key="11">
    <source>
        <dbReference type="EMBL" id="NWT18101.1"/>
    </source>
</evidence>
<keyword evidence="2" id="KW-0963">Cytoplasm</keyword>
<feature type="domain" description="Ras-associating" evidence="9">
    <location>
        <begin position="146"/>
        <end position="236"/>
    </location>
</feature>
<dbReference type="Proteomes" id="UP000589495">
    <property type="component" value="Unassembled WGS sequence"/>
</dbReference>
<dbReference type="InterPro" id="IPR033614">
    <property type="entry name" value="RASSF1-6"/>
</dbReference>
<evidence type="ECO:0000259" key="9">
    <source>
        <dbReference type="PROSITE" id="PS50200"/>
    </source>
</evidence>
<evidence type="ECO:0000259" key="10">
    <source>
        <dbReference type="PROSITE" id="PS50951"/>
    </source>
</evidence>
<dbReference type="SMART" id="SM00314">
    <property type="entry name" value="RA"/>
    <property type="match status" value="1"/>
</dbReference>
<protein>
    <submittedName>
        <fullName evidence="11">RASF1 protein</fullName>
    </submittedName>
</protein>
<keyword evidence="3" id="KW-0597">Phosphoprotein</keyword>
<evidence type="ECO:0000256" key="2">
    <source>
        <dbReference type="ARBA" id="ARBA00022490"/>
    </source>
</evidence>
<dbReference type="PANTHER" id="PTHR22738">
    <property type="entry name" value="RASSF"/>
    <property type="match status" value="1"/>
</dbReference>
<comment type="subcellular location">
    <subcellularLocation>
        <location evidence="1">Cytoplasm</location>
        <location evidence="1">Cytoskeleton</location>
    </subcellularLocation>
</comment>
<accession>A0A7K5LIX5</accession>
<dbReference type="PANTHER" id="PTHR22738:SF12">
    <property type="entry name" value="RAS ASSOCIATION DOMAIN-CONTAINING PROTEIN 1"/>
    <property type="match status" value="1"/>
</dbReference>
<dbReference type="PROSITE" id="PS50200">
    <property type="entry name" value="RA"/>
    <property type="match status" value="1"/>
</dbReference>
<feature type="non-terminal residue" evidence="11">
    <location>
        <position position="1"/>
    </location>
</feature>
<evidence type="ECO:0000256" key="4">
    <source>
        <dbReference type="ARBA" id="ARBA00022701"/>
    </source>
</evidence>
<organism evidence="11 12">
    <name type="scientific">Vireo altiloquus</name>
    <name type="common">Black-whiskered vireo</name>
    <name type="synonym">Muscicapa altiloqua</name>
    <dbReference type="NCBI Taxonomy" id="34956"/>
    <lineage>
        <taxon>Eukaryota</taxon>
        <taxon>Metazoa</taxon>
        <taxon>Chordata</taxon>
        <taxon>Craniata</taxon>
        <taxon>Vertebrata</taxon>
        <taxon>Euteleostomi</taxon>
        <taxon>Archelosauria</taxon>
        <taxon>Archosauria</taxon>
        <taxon>Dinosauria</taxon>
        <taxon>Saurischia</taxon>
        <taxon>Theropoda</taxon>
        <taxon>Coelurosauria</taxon>
        <taxon>Aves</taxon>
        <taxon>Neognathae</taxon>
        <taxon>Neoaves</taxon>
        <taxon>Telluraves</taxon>
        <taxon>Australaves</taxon>
        <taxon>Passeriformes</taxon>
        <taxon>Corvoidea</taxon>
        <taxon>Vireonidae</taxon>
        <taxon>Vireoninae</taxon>
        <taxon>Vireo</taxon>
    </lineage>
</organism>
<dbReference type="PROSITE" id="PS50951">
    <property type="entry name" value="SARAH"/>
    <property type="match status" value="1"/>
</dbReference>
<dbReference type="EMBL" id="VZRF01012040">
    <property type="protein sequence ID" value="NWT18101.1"/>
    <property type="molecule type" value="Genomic_DNA"/>
</dbReference>
<dbReference type="GO" id="GO:0005874">
    <property type="term" value="C:microtubule"/>
    <property type="evidence" value="ECO:0007669"/>
    <property type="project" value="UniProtKB-KW"/>
</dbReference>
<evidence type="ECO:0000256" key="8">
    <source>
        <dbReference type="ARBA" id="ARBA00023212"/>
    </source>
</evidence>
<feature type="domain" description="SARAH" evidence="10">
    <location>
        <begin position="238"/>
        <end position="282"/>
    </location>
</feature>
<dbReference type="GO" id="GO:0005634">
    <property type="term" value="C:nucleus"/>
    <property type="evidence" value="ECO:0007669"/>
    <property type="project" value="TreeGrafter"/>
</dbReference>
<keyword evidence="8" id="KW-0206">Cytoskeleton</keyword>
<dbReference type="Gene3D" id="1.20.5.110">
    <property type="match status" value="1"/>
</dbReference>
<gene>
    <name evidence="11" type="primary">Rassf1</name>
    <name evidence="11" type="ORF">VIRALT_R11113</name>
</gene>
<keyword evidence="7" id="KW-0862">Zinc</keyword>
<keyword evidence="5" id="KW-0479">Metal-binding</keyword>
<dbReference type="GO" id="GO:0008270">
    <property type="term" value="F:zinc ion binding"/>
    <property type="evidence" value="ECO:0007669"/>
    <property type="project" value="UniProtKB-KW"/>
</dbReference>
<keyword evidence="6" id="KW-0863">Zinc-finger</keyword>
<reference evidence="11 12" key="1">
    <citation type="submission" date="2019-09" db="EMBL/GenBank/DDBJ databases">
        <title>Bird 10,000 Genomes (B10K) Project - Family phase.</title>
        <authorList>
            <person name="Zhang G."/>
        </authorList>
    </citation>
    <scope>NUCLEOTIDE SEQUENCE [LARGE SCALE GENOMIC DNA]</scope>
    <source>
        <strain evidence="11">B10K-DU-001-22</strain>
        <tissue evidence="11">Muscle</tissue>
    </source>
</reference>
<evidence type="ECO:0000256" key="5">
    <source>
        <dbReference type="ARBA" id="ARBA00022723"/>
    </source>
</evidence>
<feature type="non-terminal residue" evidence="11">
    <location>
        <position position="282"/>
    </location>
</feature>
<dbReference type="Pfam" id="PF16517">
    <property type="entry name" value="Nore1-SARAH"/>
    <property type="match status" value="1"/>
</dbReference>
<proteinExistence type="predicted"/>
<keyword evidence="4" id="KW-0493">Microtubule</keyword>
<dbReference type="InterPro" id="IPR000159">
    <property type="entry name" value="RA_dom"/>
</dbReference>
<dbReference type="FunFam" id="3.10.20.90:FF:000048">
    <property type="entry name" value="Ras association domain family member 1"/>
    <property type="match status" value="1"/>
</dbReference>
<dbReference type="InterPro" id="IPR029071">
    <property type="entry name" value="Ubiquitin-like_domsf"/>
</dbReference>
<comment type="caution">
    <text evidence="11">The sequence shown here is derived from an EMBL/GenBank/DDBJ whole genome shotgun (WGS) entry which is preliminary data.</text>
</comment>
<evidence type="ECO:0000256" key="7">
    <source>
        <dbReference type="ARBA" id="ARBA00022833"/>
    </source>
</evidence>
<dbReference type="InterPro" id="IPR011524">
    <property type="entry name" value="SARAH_dom"/>
</dbReference>
<dbReference type="AlphaFoldDB" id="A0A7K5LIX5"/>
<evidence type="ECO:0000256" key="1">
    <source>
        <dbReference type="ARBA" id="ARBA00004245"/>
    </source>
</evidence>
<dbReference type="Pfam" id="PF00788">
    <property type="entry name" value="RA"/>
    <property type="match status" value="1"/>
</dbReference>
<evidence type="ECO:0000256" key="6">
    <source>
        <dbReference type="ARBA" id="ARBA00022771"/>
    </source>
</evidence>
<dbReference type="SUPFAM" id="SSF54236">
    <property type="entry name" value="Ubiquitin-like"/>
    <property type="match status" value="1"/>
</dbReference>
<name>A0A7K5LIX5_VIRAL</name>
<evidence type="ECO:0000313" key="12">
    <source>
        <dbReference type="Proteomes" id="UP000589495"/>
    </source>
</evidence>
<dbReference type="Gene3D" id="3.10.20.90">
    <property type="entry name" value="Phosphatidylinositol 3-kinase Catalytic Subunit, Chain A, domain 1"/>
    <property type="match status" value="1"/>
</dbReference>
<keyword evidence="12" id="KW-1185">Reference proteome</keyword>
<sequence length="282" mass="32316">LSPDCSFTCHYRCRALVRLDCSGPPGAGDEDDGNEQVLEKDTNVDEPSEWEKTELDQAQVEQRIKEYNSQINSNLFMSLVRGRYRVGGVTVLCSGPSHPLTGVLQNKDGSYTGFIKVQLKLVRPVSVPATKRVPSTQAGRPHPQGVKRRTSFYLPKGTVKHLHILSHTRASEVIDALLRKFTVIDNPRKFALFERSEKDDQVYLRKLSDDEQPLRLRLLAGPSEKVLSFILKENETGEVNWDAFTLPELHNFLLILQREEEEHVRRLRHRYARCRQKMQEAL</sequence>
<dbReference type="GO" id="GO:0007265">
    <property type="term" value="P:Ras protein signal transduction"/>
    <property type="evidence" value="ECO:0007669"/>
    <property type="project" value="TreeGrafter"/>
</dbReference>